<evidence type="ECO:0000256" key="6">
    <source>
        <dbReference type="RuleBase" id="RU368066"/>
    </source>
</evidence>
<gene>
    <name evidence="8" type="ORF">F8M41_014274</name>
</gene>
<feature type="transmembrane region" description="Helical" evidence="6">
    <location>
        <begin position="518"/>
        <end position="540"/>
    </location>
</feature>
<dbReference type="OrthoDB" id="420519at2759"/>
<keyword evidence="9" id="KW-1185">Reference proteome</keyword>
<dbReference type="GO" id="GO:0005886">
    <property type="term" value="C:plasma membrane"/>
    <property type="evidence" value="ECO:0007669"/>
    <property type="project" value="UniProtKB-SubCell"/>
</dbReference>
<evidence type="ECO:0000256" key="4">
    <source>
        <dbReference type="ARBA" id="ARBA00022989"/>
    </source>
</evidence>
<feature type="transmembrane region" description="Helical" evidence="6">
    <location>
        <begin position="490"/>
        <end position="512"/>
    </location>
</feature>
<evidence type="ECO:0000256" key="2">
    <source>
        <dbReference type="ARBA" id="ARBA00007168"/>
    </source>
</evidence>
<feature type="transmembrane region" description="Helical" evidence="6">
    <location>
        <begin position="451"/>
        <end position="469"/>
    </location>
</feature>
<evidence type="ECO:0000256" key="5">
    <source>
        <dbReference type="ARBA" id="ARBA00023136"/>
    </source>
</evidence>
<keyword evidence="3 6" id="KW-0812">Transmembrane</keyword>
<feature type="transmembrane region" description="Helical" evidence="6">
    <location>
        <begin position="298"/>
        <end position="325"/>
    </location>
</feature>
<keyword evidence="4 6" id="KW-1133">Transmembrane helix</keyword>
<comment type="function">
    <text evidence="6">Probably involved in transport through the plasma membrane.</text>
</comment>
<comment type="similarity">
    <text evidence="2 6">Belongs to the CTL (choline transporter-like) family.</text>
</comment>
<organism evidence="8 9">
    <name type="scientific">Gigaspora margarita</name>
    <dbReference type="NCBI Taxonomy" id="4874"/>
    <lineage>
        <taxon>Eukaryota</taxon>
        <taxon>Fungi</taxon>
        <taxon>Fungi incertae sedis</taxon>
        <taxon>Mucoromycota</taxon>
        <taxon>Glomeromycotina</taxon>
        <taxon>Glomeromycetes</taxon>
        <taxon>Diversisporales</taxon>
        <taxon>Gigasporaceae</taxon>
        <taxon>Gigaspora</taxon>
    </lineage>
</organism>
<accession>A0A8H3WXM5</accession>
<feature type="transmembrane region" description="Helical" evidence="6">
    <location>
        <begin position="246"/>
        <end position="267"/>
    </location>
</feature>
<dbReference type="AlphaFoldDB" id="A0A8H3WXM5"/>
<feature type="transmembrane region" description="Helical" evidence="6">
    <location>
        <begin position="178"/>
        <end position="200"/>
    </location>
</feature>
<dbReference type="GO" id="GO:0022857">
    <property type="term" value="F:transmembrane transporter activity"/>
    <property type="evidence" value="ECO:0007669"/>
    <property type="project" value="UniProtKB-UniRule"/>
</dbReference>
<protein>
    <recommendedName>
        <fullName evidence="6">Protein PNS1</fullName>
    </recommendedName>
</protein>
<feature type="region of interest" description="Disordered" evidence="7">
    <location>
        <begin position="1"/>
        <end position="25"/>
    </location>
</feature>
<dbReference type="PANTHER" id="PTHR12385">
    <property type="entry name" value="CHOLINE TRANSPORTER-LIKE (SLC FAMILY 44)"/>
    <property type="match status" value="1"/>
</dbReference>
<keyword evidence="5 6" id="KW-0472">Membrane</keyword>
<name>A0A8H3WXM5_GIGMA</name>
<dbReference type="EMBL" id="WTPW01002913">
    <property type="protein sequence ID" value="KAF0360777.1"/>
    <property type="molecule type" value="Genomic_DNA"/>
</dbReference>
<feature type="transmembrane region" description="Helical" evidence="6">
    <location>
        <begin position="137"/>
        <end position="158"/>
    </location>
</feature>
<sequence>MFSQHTKNLWNQPRGSVSSDSSQEPGASLFYSVPNLLADAEIRESISLQPSQVRNYNQYDDDDEYLGSDPVPGTDFLEAPFSDNRNTQTAAAIYRNIPPTPITRVSSDTLSEGLLPSSSIPPPLLSGLSHRKFRDPAFAVLFIIGLTTMSLIGLFLLFTTSSSPDYTRGTVFAAIYYSTWQLFFSILFSLCIGAIWIFLLRSFAQPLIWGILVSVPFIFAIMFIWTVVAALTGPRQESGKRDPQDILLLILSFMPLFISLGSVIGLYTRRKDVEKTINIIELACEIFNANHRILGVSLILLSAYVLFTIIWLIFFSRAFLIGLTVQISTDVFNTKKYLLILFFVFMHMWTFAILKNIQRVTLAGVVSDWYFYRREQSRDTSKDTPALAFHKATTSSLGSICLGSLIMFTVQCLQFISEFVKKNSKLNTVFYHAATCMSYIDGLIDVLNNYTLIYVGISGESFCSSAMFTTKLFRRNLIFGLVNDTVTKGILLISSITISLFCGFATFIYATHSLQSPYGYIAGILAFIIPYYVSQFFVCIMKDTIDATFLCYTIDLDTNKTHCPKAHDAFSNFQIQ</sequence>
<proteinExistence type="inferred from homology"/>
<dbReference type="PANTHER" id="PTHR12385:SF88">
    <property type="entry name" value="CHOLINE TRANSPORTER-LIKE PROTEIN CTL1"/>
    <property type="match status" value="1"/>
</dbReference>
<reference evidence="8 9" key="1">
    <citation type="journal article" date="2019" name="Environ. Microbiol.">
        <title>At the nexus of three kingdoms: the genome of the mycorrhizal fungus Gigaspora margarita provides insights into plant, endobacterial and fungal interactions.</title>
        <authorList>
            <person name="Venice F."/>
            <person name="Ghignone S."/>
            <person name="Salvioli di Fossalunga A."/>
            <person name="Amselem J."/>
            <person name="Novero M."/>
            <person name="Xianan X."/>
            <person name="Sedzielewska Toro K."/>
            <person name="Morin E."/>
            <person name="Lipzen A."/>
            <person name="Grigoriev I.V."/>
            <person name="Henrissat B."/>
            <person name="Martin F.M."/>
            <person name="Bonfante P."/>
        </authorList>
    </citation>
    <scope>NUCLEOTIDE SEQUENCE [LARGE SCALE GENOMIC DNA]</scope>
    <source>
        <strain evidence="8 9">BEG34</strain>
    </source>
</reference>
<evidence type="ECO:0000313" key="9">
    <source>
        <dbReference type="Proteomes" id="UP000439903"/>
    </source>
</evidence>
<feature type="transmembrane region" description="Helical" evidence="6">
    <location>
        <begin position="337"/>
        <end position="354"/>
    </location>
</feature>
<dbReference type="InterPro" id="IPR007603">
    <property type="entry name" value="Choline_transptr-like"/>
</dbReference>
<evidence type="ECO:0000256" key="3">
    <source>
        <dbReference type="ARBA" id="ARBA00022692"/>
    </source>
</evidence>
<comment type="subcellular location">
    <subcellularLocation>
        <location evidence="6">Cell membrane</location>
        <topology evidence="6">Multi-pass membrane protein</topology>
    </subcellularLocation>
    <subcellularLocation>
        <location evidence="1">Membrane</location>
        <topology evidence="1">Multi-pass membrane protein</topology>
    </subcellularLocation>
</comment>
<dbReference type="Pfam" id="PF04515">
    <property type="entry name" value="Choline_transpo"/>
    <property type="match status" value="1"/>
</dbReference>
<evidence type="ECO:0000256" key="7">
    <source>
        <dbReference type="SAM" id="MobiDB-lite"/>
    </source>
</evidence>
<dbReference type="Proteomes" id="UP000439903">
    <property type="component" value="Unassembled WGS sequence"/>
</dbReference>
<comment type="caution">
    <text evidence="8">The sequence shown here is derived from an EMBL/GenBank/DDBJ whole genome shotgun (WGS) entry which is preliminary data.</text>
</comment>
<evidence type="ECO:0000256" key="1">
    <source>
        <dbReference type="ARBA" id="ARBA00004141"/>
    </source>
</evidence>
<feature type="transmembrane region" description="Helical" evidence="6">
    <location>
        <begin position="207"/>
        <end position="231"/>
    </location>
</feature>
<evidence type="ECO:0000313" key="8">
    <source>
        <dbReference type="EMBL" id="KAF0360777.1"/>
    </source>
</evidence>
<feature type="transmembrane region" description="Helical" evidence="6">
    <location>
        <begin position="397"/>
        <end position="416"/>
    </location>
</feature>